<dbReference type="EMBL" id="CAADIP010000003">
    <property type="protein sequence ID" value="VFR81634.1"/>
    <property type="molecule type" value="Genomic_DNA"/>
</dbReference>
<dbReference type="AlphaFoldDB" id="A0A484U448"/>
<feature type="transmembrane region" description="Helical" evidence="4">
    <location>
        <begin position="46"/>
        <end position="64"/>
    </location>
</feature>
<evidence type="ECO:0000256" key="1">
    <source>
        <dbReference type="ARBA" id="ARBA00022692"/>
    </source>
</evidence>
<sequence>MAKRRWYEIGMVFCDLLNSLFIYAATLIIAIPAGAMVVVAKIMLTLMLGIGPFFIAMLMFPVTAKGLHPRLLKL</sequence>
<accession>A0A484U448</accession>
<evidence type="ECO:0000256" key="3">
    <source>
        <dbReference type="ARBA" id="ARBA00023136"/>
    </source>
</evidence>
<gene>
    <name evidence="5" type="ORF">IVO3_4084</name>
</gene>
<dbReference type="Pfam" id="PF04610">
    <property type="entry name" value="TrbL"/>
    <property type="match status" value="1"/>
</dbReference>
<dbReference type="InterPro" id="IPR007688">
    <property type="entry name" value="Conjugal_tfr_TrbL/VirB6"/>
</dbReference>
<keyword evidence="1 4" id="KW-0812">Transmembrane</keyword>
<proteinExistence type="predicted"/>
<name>A0A484U448_9ZZZZ</name>
<evidence type="ECO:0000313" key="5">
    <source>
        <dbReference type="EMBL" id="VFR81634.1"/>
    </source>
</evidence>
<organism evidence="5">
    <name type="scientific">plant metagenome</name>
    <dbReference type="NCBI Taxonomy" id="1297885"/>
    <lineage>
        <taxon>unclassified sequences</taxon>
        <taxon>metagenomes</taxon>
        <taxon>organismal metagenomes</taxon>
    </lineage>
</organism>
<evidence type="ECO:0000256" key="2">
    <source>
        <dbReference type="ARBA" id="ARBA00022989"/>
    </source>
</evidence>
<keyword evidence="3 4" id="KW-0472">Membrane</keyword>
<evidence type="ECO:0000256" key="4">
    <source>
        <dbReference type="SAM" id="Phobius"/>
    </source>
</evidence>
<keyword evidence="2 4" id="KW-1133">Transmembrane helix</keyword>
<protein>
    <submittedName>
        <fullName evidence="5">Inner membrane protein of type IV secretion of T-DNA complex, VirB6</fullName>
    </submittedName>
</protein>
<reference evidence="5" key="1">
    <citation type="submission" date="2019-03" db="EMBL/GenBank/DDBJ databases">
        <authorList>
            <person name="Danneels B."/>
        </authorList>
    </citation>
    <scope>NUCLEOTIDE SEQUENCE</scope>
</reference>
<feature type="transmembrane region" description="Helical" evidence="4">
    <location>
        <begin position="20"/>
        <end position="40"/>
    </location>
</feature>
<dbReference type="GO" id="GO:0030255">
    <property type="term" value="P:protein secretion by the type IV secretion system"/>
    <property type="evidence" value="ECO:0007669"/>
    <property type="project" value="InterPro"/>
</dbReference>